<dbReference type="InterPro" id="IPR022689">
    <property type="entry name" value="Iron_dep_repressor"/>
</dbReference>
<dbReference type="GO" id="GO:0003700">
    <property type="term" value="F:DNA-binding transcription factor activity"/>
    <property type="evidence" value="ECO:0007669"/>
    <property type="project" value="InterPro"/>
</dbReference>
<dbReference type="InterPro" id="IPR036388">
    <property type="entry name" value="WH-like_DNA-bd_sf"/>
</dbReference>
<dbReference type="InterPro" id="IPR001367">
    <property type="entry name" value="Fe_dep_repressor"/>
</dbReference>
<evidence type="ECO:0000259" key="5">
    <source>
        <dbReference type="PROSITE" id="PS50944"/>
    </source>
</evidence>
<dbReference type="GO" id="GO:0003677">
    <property type="term" value="F:DNA binding"/>
    <property type="evidence" value="ECO:0007669"/>
    <property type="project" value="UniProtKB-KW"/>
</dbReference>
<dbReference type="SMART" id="SM00529">
    <property type="entry name" value="HTH_DTXR"/>
    <property type="match status" value="1"/>
</dbReference>
<dbReference type="Pfam" id="PF02742">
    <property type="entry name" value="Fe_dep_repr_C"/>
    <property type="match status" value="1"/>
</dbReference>
<keyword evidence="3" id="KW-0238">DNA-binding</keyword>
<keyword evidence="4" id="KW-0804">Transcription</keyword>
<keyword evidence="7" id="KW-1185">Reference proteome</keyword>
<dbReference type="SUPFAM" id="SSF46785">
    <property type="entry name" value="Winged helix' DNA-binding domain"/>
    <property type="match status" value="1"/>
</dbReference>
<dbReference type="Gene3D" id="1.10.10.10">
    <property type="entry name" value="Winged helix-like DNA-binding domain superfamily/Winged helix DNA-binding domain"/>
    <property type="match status" value="1"/>
</dbReference>
<dbReference type="EMBL" id="QGDL01000013">
    <property type="protein sequence ID" value="PWJ23703.1"/>
    <property type="molecule type" value="Genomic_DNA"/>
</dbReference>
<evidence type="ECO:0000313" key="6">
    <source>
        <dbReference type="EMBL" id="PWJ23703.1"/>
    </source>
</evidence>
<evidence type="ECO:0000256" key="1">
    <source>
        <dbReference type="ARBA" id="ARBA00007871"/>
    </source>
</evidence>
<dbReference type="Proteomes" id="UP000245845">
    <property type="component" value="Unassembled WGS sequence"/>
</dbReference>
<dbReference type="PROSITE" id="PS50944">
    <property type="entry name" value="HTH_DTXR"/>
    <property type="match status" value="1"/>
</dbReference>
<dbReference type="Gene3D" id="1.10.60.10">
    <property type="entry name" value="Iron dependent repressor, metal binding and dimerisation domain"/>
    <property type="match status" value="1"/>
</dbReference>
<comment type="similarity">
    <text evidence="1">Belongs to the DtxR/MntR family.</text>
</comment>
<evidence type="ECO:0000256" key="4">
    <source>
        <dbReference type="ARBA" id="ARBA00023163"/>
    </source>
</evidence>
<dbReference type="PANTHER" id="PTHR33238">
    <property type="entry name" value="IRON (METAL) DEPENDENT REPRESSOR, DTXR FAMILY"/>
    <property type="match status" value="1"/>
</dbReference>
<dbReference type="InterPro" id="IPR050536">
    <property type="entry name" value="DtxR_MntR_Metal-Reg"/>
</dbReference>
<dbReference type="RefSeq" id="WP_109732882.1">
    <property type="nucleotide sequence ID" value="NZ_BAAACK010000005.1"/>
</dbReference>
<name>A0A2Y9BHY4_9FIRM</name>
<dbReference type="SUPFAM" id="SSF47979">
    <property type="entry name" value="Iron-dependent repressor protein, dimerization domain"/>
    <property type="match status" value="1"/>
</dbReference>
<proteinExistence type="inferred from homology"/>
<evidence type="ECO:0000313" key="7">
    <source>
        <dbReference type="Proteomes" id="UP000245845"/>
    </source>
</evidence>
<comment type="caution">
    <text evidence="6">The sequence shown here is derived from an EMBL/GenBank/DDBJ whole genome shotgun (WGS) entry which is preliminary data.</text>
</comment>
<evidence type="ECO:0000256" key="3">
    <source>
        <dbReference type="ARBA" id="ARBA00023125"/>
    </source>
</evidence>
<dbReference type="InterPro" id="IPR036390">
    <property type="entry name" value="WH_DNA-bd_sf"/>
</dbReference>
<sequence length="146" mass="17075">MDNRNDFYTQKGYELHSTDDLTASMEDYLEMICRMLKLNDVVRIQSLSENLHVKPSSASKMVTALKDRGYISFQKYGYLTATEKGLDAGNYLLYRHDVLHEFLCLLNHSDNELEQVEKIEHYIDRRTVHNLQMLLGELKSSTSFFQ</sequence>
<dbReference type="AlphaFoldDB" id="A0A2Y9BHY4"/>
<dbReference type="GO" id="GO:0046914">
    <property type="term" value="F:transition metal ion binding"/>
    <property type="evidence" value="ECO:0007669"/>
    <property type="project" value="InterPro"/>
</dbReference>
<dbReference type="OrthoDB" id="9791355at2"/>
<evidence type="ECO:0000256" key="2">
    <source>
        <dbReference type="ARBA" id="ARBA00023015"/>
    </source>
</evidence>
<dbReference type="PANTHER" id="PTHR33238:SF7">
    <property type="entry name" value="IRON-DEPENDENT TRANSCRIPTIONAL REGULATOR"/>
    <property type="match status" value="1"/>
</dbReference>
<reference evidence="6 7" key="1">
    <citation type="submission" date="2018-05" db="EMBL/GenBank/DDBJ databases">
        <title>The Hungate 1000. A catalogue of reference genomes from the rumen microbiome.</title>
        <authorList>
            <person name="Kelly W."/>
        </authorList>
    </citation>
    <scope>NUCLEOTIDE SEQUENCE [LARGE SCALE GENOMIC DNA]</scope>
    <source>
        <strain evidence="6 7">NLAE-zl-C242</strain>
    </source>
</reference>
<feature type="domain" description="HTH dtxR-type" evidence="5">
    <location>
        <begin position="21"/>
        <end position="82"/>
    </location>
</feature>
<gene>
    <name evidence="6" type="ORF">A8806_113137</name>
</gene>
<dbReference type="Pfam" id="PF01325">
    <property type="entry name" value="Fe_dep_repress"/>
    <property type="match status" value="1"/>
</dbReference>
<keyword evidence="2" id="KW-0805">Transcription regulation</keyword>
<accession>A0A2Y9BHY4</accession>
<dbReference type="InterPro" id="IPR036421">
    <property type="entry name" value="Fe_dep_repressor_sf"/>
</dbReference>
<dbReference type="GO" id="GO:0046983">
    <property type="term" value="F:protein dimerization activity"/>
    <property type="evidence" value="ECO:0007669"/>
    <property type="project" value="InterPro"/>
</dbReference>
<protein>
    <submittedName>
        <fullName evidence="6">DtxR family iron (Metal) dependent repressor</fullName>
    </submittedName>
</protein>
<dbReference type="InterPro" id="IPR022687">
    <property type="entry name" value="HTH_DTXR"/>
</dbReference>
<organism evidence="6 7">
    <name type="scientific">Faecalicatena orotica</name>
    <dbReference type="NCBI Taxonomy" id="1544"/>
    <lineage>
        <taxon>Bacteria</taxon>
        <taxon>Bacillati</taxon>
        <taxon>Bacillota</taxon>
        <taxon>Clostridia</taxon>
        <taxon>Lachnospirales</taxon>
        <taxon>Lachnospiraceae</taxon>
        <taxon>Faecalicatena</taxon>
    </lineage>
</organism>